<reference evidence="3" key="1">
    <citation type="journal article" date="2019" name="Int. J. Syst. Evol. Microbiol.">
        <title>The Global Catalogue of Microorganisms (GCM) 10K type strain sequencing project: providing services to taxonomists for standard genome sequencing and annotation.</title>
        <authorList>
            <consortium name="The Broad Institute Genomics Platform"/>
            <consortium name="The Broad Institute Genome Sequencing Center for Infectious Disease"/>
            <person name="Wu L."/>
            <person name="Ma J."/>
        </authorList>
    </citation>
    <scope>NUCLEOTIDE SEQUENCE [LARGE SCALE GENOMIC DNA]</scope>
    <source>
        <strain evidence="3">CGMCC 1.7003</strain>
    </source>
</reference>
<dbReference type="EMBL" id="BNAO01000009">
    <property type="protein sequence ID" value="GHG75169.1"/>
    <property type="molecule type" value="Genomic_DNA"/>
</dbReference>
<accession>A0ABQ3L1B4</accession>
<feature type="region of interest" description="Disordered" evidence="1">
    <location>
        <begin position="24"/>
        <end position="49"/>
    </location>
</feature>
<sequence>MQKSFKKTLDSKFKITKMAASLQGANESLEKQSEARSEVKSRVERDEEF</sequence>
<proteinExistence type="predicted"/>
<feature type="compositionally biased region" description="Basic and acidic residues" evidence="1">
    <location>
        <begin position="28"/>
        <end position="49"/>
    </location>
</feature>
<dbReference type="Proteomes" id="UP000659697">
    <property type="component" value="Unassembled WGS sequence"/>
</dbReference>
<evidence type="ECO:0000313" key="3">
    <source>
        <dbReference type="Proteomes" id="UP000659697"/>
    </source>
</evidence>
<gene>
    <name evidence="2" type="ORF">GCM10010919_29090</name>
</gene>
<organism evidence="2 3">
    <name type="scientific">Alishewanella longhuensis</name>
    <dbReference type="NCBI Taxonomy" id="1091037"/>
    <lineage>
        <taxon>Bacteria</taxon>
        <taxon>Pseudomonadati</taxon>
        <taxon>Pseudomonadota</taxon>
        <taxon>Gammaproteobacteria</taxon>
        <taxon>Alteromonadales</taxon>
        <taxon>Alteromonadaceae</taxon>
        <taxon>Alishewanella</taxon>
    </lineage>
</organism>
<evidence type="ECO:0000256" key="1">
    <source>
        <dbReference type="SAM" id="MobiDB-lite"/>
    </source>
</evidence>
<protein>
    <submittedName>
        <fullName evidence="2">Uncharacterized protein</fullName>
    </submittedName>
</protein>
<comment type="caution">
    <text evidence="2">The sequence shown here is derived from an EMBL/GenBank/DDBJ whole genome shotgun (WGS) entry which is preliminary data.</text>
</comment>
<name>A0ABQ3L1B4_9ALTE</name>
<evidence type="ECO:0000313" key="2">
    <source>
        <dbReference type="EMBL" id="GHG75169.1"/>
    </source>
</evidence>
<keyword evidence="3" id="KW-1185">Reference proteome</keyword>